<evidence type="ECO:0000313" key="1">
    <source>
        <dbReference type="EMBL" id="KAJ2897495.1"/>
    </source>
</evidence>
<protein>
    <submittedName>
        <fullName evidence="1">Uncharacterized protein</fullName>
    </submittedName>
</protein>
<reference evidence="1" key="1">
    <citation type="submission" date="2022-07" db="EMBL/GenBank/DDBJ databases">
        <title>Phylogenomic reconstructions and comparative analyses of Kickxellomycotina fungi.</title>
        <authorList>
            <person name="Reynolds N.K."/>
            <person name="Stajich J.E."/>
            <person name="Barry K."/>
            <person name="Grigoriev I.V."/>
            <person name="Crous P."/>
            <person name="Smith M.E."/>
        </authorList>
    </citation>
    <scope>NUCLEOTIDE SEQUENCE</scope>
    <source>
        <strain evidence="1">CBS 190363</strain>
    </source>
</reference>
<evidence type="ECO:0000313" key="2">
    <source>
        <dbReference type="Proteomes" id="UP001139981"/>
    </source>
</evidence>
<name>A0ACC1M7G9_9FUNG</name>
<comment type="caution">
    <text evidence="1">The sequence shown here is derived from an EMBL/GenBank/DDBJ whole genome shotgun (WGS) entry which is preliminary data.</text>
</comment>
<dbReference type="Proteomes" id="UP001139981">
    <property type="component" value="Unassembled WGS sequence"/>
</dbReference>
<gene>
    <name evidence="1" type="ORF">IWW38_001704</name>
</gene>
<accession>A0ACC1M7G9</accession>
<sequence>MLSGFVHLWLYDVATVPPPKEAICESAGTHSNTASHAHHGHDHEAPAATTWFQGHILTGSTAEKVQFMLTGVPAANPPHIHGCMVSEHDTPTFYDIFISEYCADKPVVKYCAINVERSGGSGDAVELQMEDGRQEPAAQYPAALMVKQLKLSTTRMVTGERARCHLDKYAPGALSAYEDAGAIVVCMGMISLK</sequence>
<keyword evidence="2" id="KW-1185">Reference proteome</keyword>
<organism evidence="1 2">
    <name type="scientific">Coemansia aciculifera</name>
    <dbReference type="NCBI Taxonomy" id="417176"/>
    <lineage>
        <taxon>Eukaryota</taxon>
        <taxon>Fungi</taxon>
        <taxon>Fungi incertae sedis</taxon>
        <taxon>Zoopagomycota</taxon>
        <taxon>Kickxellomycotina</taxon>
        <taxon>Kickxellomycetes</taxon>
        <taxon>Kickxellales</taxon>
        <taxon>Kickxellaceae</taxon>
        <taxon>Coemansia</taxon>
    </lineage>
</organism>
<proteinExistence type="predicted"/>
<dbReference type="EMBL" id="JANBVB010000114">
    <property type="protein sequence ID" value="KAJ2897495.1"/>
    <property type="molecule type" value="Genomic_DNA"/>
</dbReference>